<organism evidence="3">
    <name type="scientific">Prosthecochloris aestuarii</name>
    <dbReference type="NCBI Taxonomy" id="1102"/>
    <lineage>
        <taxon>Bacteria</taxon>
        <taxon>Pseudomonadati</taxon>
        <taxon>Chlorobiota</taxon>
        <taxon>Chlorobiia</taxon>
        <taxon>Chlorobiales</taxon>
        <taxon>Chlorobiaceae</taxon>
        <taxon>Prosthecochloris</taxon>
    </lineage>
</organism>
<dbReference type="PROSITE" id="PS50263">
    <property type="entry name" value="CN_HYDROLASE"/>
    <property type="match status" value="1"/>
</dbReference>
<comment type="caution">
    <text evidence="3">The sequence shown here is derived from an EMBL/GenBank/DDBJ whole genome shotgun (WGS) entry which is preliminary data.</text>
</comment>
<dbReference type="SUPFAM" id="SSF56317">
    <property type="entry name" value="Carbon-nitrogen hydrolase"/>
    <property type="match status" value="1"/>
</dbReference>
<sequence length="286" mass="32288">MQKPKLRFIQNDCVLANFSRNLDQHRKHAEQAIEDGVDAIVFPELSLSGYNVQDAAQDMALHIQDPALDPLRELSREITIICGGIELSDDYGVYNSALFFEDGRSRTAHRKIYLPTYGMFEELRYFSAGQKVEVVTSRRLGKTGIAVCEDFWHVSVPYLLAHQGAKLLLVLMSSPLRLTPGSSEPLIVRQWQTILNTYAFLFSTYVGAVNRVGNEDSFTFWGQSSLTGPDGACISNAPMFREALLDIQLDYTAVKQARLLSSHFLDEDMRLFSSELRSIMNWRPPA</sequence>
<name>A0A831SQZ0_PROAE</name>
<dbReference type="CDD" id="cd07586">
    <property type="entry name" value="nitrilase_8"/>
    <property type="match status" value="1"/>
</dbReference>
<dbReference type="GO" id="GO:0050126">
    <property type="term" value="F:N-carbamoylputrescine amidase activity"/>
    <property type="evidence" value="ECO:0007669"/>
    <property type="project" value="TreeGrafter"/>
</dbReference>
<dbReference type="EMBL" id="DSBW01000060">
    <property type="protein sequence ID" value="HED30570.1"/>
    <property type="molecule type" value="Genomic_DNA"/>
</dbReference>
<dbReference type="GO" id="GO:0033388">
    <property type="term" value="P:putrescine biosynthetic process from arginine"/>
    <property type="evidence" value="ECO:0007669"/>
    <property type="project" value="TreeGrafter"/>
</dbReference>
<gene>
    <name evidence="3" type="ORF">ENN50_02535</name>
</gene>
<keyword evidence="3" id="KW-0808">Transferase</keyword>
<evidence type="ECO:0000259" key="2">
    <source>
        <dbReference type="PROSITE" id="PS50263"/>
    </source>
</evidence>
<dbReference type="PANTHER" id="PTHR43674">
    <property type="entry name" value="NITRILASE C965.09-RELATED"/>
    <property type="match status" value="1"/>
</dbReference>
<accession>A0A831SQZ0</accession>
<reference evidence="3" key="1">
    <citation type="journal article" date="2020" name="mSystems">
        <title>Genome- and Community-Level Interaction Insights into Carbon Utilization and Element Cycling Functions of Hydrothermarchaeota in Hydrothermal Sediment.</title>
        <authorList>
            <person name="Zhou Z."/>
            <person name="Liu Y."/>
            <person name="Xu W."/>
            <person name="Pan J."/>
            <person name="Luo Z.H."/>
            <person name="Li M."/>
        </authorList>
    </citation>
    <scope>NUCLEOTIDE SEQUENCE [LARGE SCALE GENOMIC DNA]</scope>
    <source>
        <strain evidence="3">SpSt-1181</strain>
    </source>
</reference>
<dbReference type="InterPro" id="IPR003010">
    <property type="entry name" value="C-N_Hydrolase"/>
</dbReference>
<protein>
    <submittedName>
        <fullName evidence="3">Acyltransferase</fullName>
    </submittedName>
</protein>
<dbReference type="Proteomes" id="UP000886335">
    <property type="component" value="Unassembled WGS sequence"/>
</dbReference>
<proteinExistence type="predicted"/>
<keyword evidence="3" id="KW-0012">Acyltransferase</keyword>
<dbReference type="GO" id="GO:0016746">
    <property type="term" value="F:acyltransferase activity"/>
    <property type="evidence" value="ECO:0007669"/>
    <property type="project" value="UniProtKB-KW"/>
</dbReference>
<keyword evidence="1" id="KW-0378">Hydrolase</keyword>
<feature type="domain" description="CN hydrolase" evidence="2">
    <location>
        <begin position="4"/>
        <end position="251"/>
    </location>
</feature>
<dbReference type="Gene3D" id="3.60.110.10">
    <property type="entry name" value="Carbon-nitrogen hydrolase"/>
    <property type="match status" value="1"/>
</dbReference>
<evidence type="ECO:0000256" key="1">
    <source>
        <dbReference type="ARBA" id="ARBA00022801"/>
    </source>
</evidence>
<dbReference type="AlphaFoldDB" id="A0A831SQZ0"/>
<dbReference type="InterPro" id="IPR050345">
    <property type="entry name" value="Aliph_Amidase/BUP"/>
</dbReference>
<dbReference type="Pfam" id="PF00795">
    <property type="entry name" value="CN_hydrolase"/>
    <property type="match status" value="1"/>
</dbReference>
<dbReference type="InterPro" id="IPR036526">
    <property type="entry name" value="C-N_Hydrolase_sf"/>
</dbReference>
<evidence type="ECO:0000313" key="3">
    <source>
        <dbReference type="EMBL" id="HED30570.1"/>
    </source>
</evidence>
<dbReference type="PANTHER" id="PTHR43674:SF2">
    <property type="entry name" value="BETA-UREIDOPROPIONASE"/>
    <property type="match status" value="1"/>
</dbReference>